<dbReference type="Pfam" id="PF04914">
    <property type="entry name" value="DltD"/>
    <property type="match status" value="1"/>
</dbReference>
<dbReference type="UniPathway" id="UPA00556"/>
<dbReference type="InterPro" id="IPR006998">
    <property type="entry name" value="DltD"/>
</dbReference>
<dbReference type="PIRSF" id="PIRSF021438">
    <property type="entry name" value="DltD"/>
    <property type="match status" value="1"/>
</dbReference>
<proteinExistence type="inferred from homology"/>
<dbReference type="SUPFAM" id="SSF52266">
    <property type="entry name" value="SGNH hydrolase"/>
    <property type="match status" value="1"/>
</dbReference>
<protein>
    <recommendedName>
        <fullName evidence="1">Protein DltD</fullName>
    </recommendedName>
</protein>
<dbReference type="GO" id="GO:0005886">
    <property type="term" value="C:plasma membrane"/>
    <property type="evidence" value="ECO:0007669"/>
    <property type="project" value="UniProtKB-UniRule"/>
</dbReference>
<keyword evidence="1" id="KW-1003">Cell membrane</keyword>
<evidence type="ECO:0000256" key="1">
    <source>
        <dbReference type="PIRNR" id="PIRNR021438"/>
    </source>
</evidence>
<comment type="pathway">
    <text evidence="1">Cell wall biogenesis; lipoteichoic acid biosynthesis.</text>
</comment>
<accession>A0A2T4PWF9</accession>
<dbReference type="Proteomes" id="UP000241209">
    <property type="component" value="Unassembled WGS sequence"/>
</dbReference>
<dbReference type="AlphaFoldDB" id="A0A2T4PWF9"/>
<comment type="caution">
    <text evidence="2">The sequence shown here is derived from an EMBL/GenBank/DDBJ whole genome shotgun (WGS) entry which is preliminary data.</text>
</comment>
<dbReference type="InterPro" id="IPR023896">
    <property type="entry name" value="LTA_DltD"/>
</dbReference>
<organism evidence="2 3">
    <name type="scientific">Mammaliicoccus vitulinus</name>
    <dbReference type="NCBI Taxonomy" id="71237"/>
    <lineage>
        <taxon>Bacteria</taxon>
        <taxon>Bacillati</taxon>
        <taxon>Bacillota</taxon>
        <taxon>Bacilli</taxon>
        <taxon>Bacillales</taxon>
        <taxon>Staphylococcaceae</taxon>
        <taxon>Mammaliicoccus</taxon>
    </lineage>
</organism>
<dbReference type="STRING" id="1167632.GCA_000286335_02129"/>
<reference evidence="2 3" key="1">
    <citation type="journal article" date="2016" name="Front. Microbiol.">
        <title>Comprehensive Phylogenetic Analysis of Bovine Non-aureus Staphylococci Species Based on Whole-Genome Sequencing.</title>
        <authorList>
            <person name="Naushad S."/>
            <person name="Barkema H.W."/>
            <person name="Luby C."/>
            <person name="Condas L.A."/>
            <person name="Nobrega D.B."/>
            <person name="Carson D.A."/>
            <person name="De Buck J."/>
        </authorList>
    </citation>
    <scope>NUCLEOTIDE SEQUENCE [LARGE SCALE GENOMIC DNA]</scope>
    <source>
        <strain evidence="2 3">SNUC 2204</strain>
    </source>
</reference>
<keyword evidence="1" id="KW-0472">Membrane</keyword>
<name>A0A2T4PWF9_9STAP</name>
<sequence length="393" mass="46255">MKIKLLLPLLLSSILFGVFLLIPVEWFTSLSKHDNINKEATSLNDTVLKGVHSQEEMLLSEQYYPIFGSSELEKQDIFHPAYILKEKKAKLKPYLIGTGGSTDLIHAINIGSQAHHLKDKKIAIIISPQWFTDHGLTNDNFSARFSPLQADHLFKNMSLSPQLKDRFARRLVQFKQLKSDPYLNSVIHKENYQYDEGTFMNDFENNIHEKHDALKSIFGQDRTHLDNKPKRHFSHMNWDEMRLYANQYGAKHSRTNKFGMNDKYWSLLQQQRKRYNRDYEFNKQSKEFSDLQLLIDTLKEVKADPLFIVIPANGKWYDHINVDKAKREAVYRKINTIVTSNNMKIYDITDKEYEPYVITDAVHIGWKGWVYINEQMINHINGTYNHKVSRQYH</sequence>
<dbReference type="PANTHER" id="PTHR40039:SF1">
    <property type="entry name" value="PROTEIN DLTD"/>
    <property type="match status" value="1"/>
</dbReference>
<dbReference type="OrthoDB" id="1700484at2"/>
<gene>
    <name evidence="2" type="primary">dltD</name>
    <name evidence="2" type="ORF">BU072_02105</name>
</gene>
<dbReference type="GO" id="GO:0070395">
    <property type="term" value="P:lipoteichoic acid biosynthetic process"/>
    <property type="evidence" value="ECO:0007669"/>
    <property type="project" value="UniProtKB-UniRule"/>
</dbReference>
<evidence type="ECO:0000313" key="2">
    <source>
        <dbReference type="EMBL" id="PTI30804.1"/>
    </source>
</evidence>
<comment type="similarity">
    <text evidence="1">Belongs to the DltD family.</text>
</comment>
<evidence type="ECO:0000313" key="3">
    <source>
        <dbReference type="Proteomes" id="UP000241209"/>
    </source>
</evidence>
<dbReference type="NCBIfam" id="TIGR04092">
    <property type="entry name" value="LTA_DltD"/>
    <property type="match status" value="1"/>
</dbReference>
<dbReference type="EMBL" id="PZFK01000003">
    <property type="protein sequence ID" value="PTI30804.1"/>
    <property type="molecule type" value="Genomic_DNA"/>
</dbReference>
<dbReference type="RefSeq" id="WP_107556632.1">
    <property type="nucleotide sequence ID" value="NZ_PZFG01000044.1"/>
</dbReference>
<dbReference type="PANTHER" id="PTHR40039">
    <property type="entry name" value="PROTEIN DLTD"/>
    <property type="match status" value="1"/>
</dbReference>